<accession>A0A5B8LS82</accession>
<evidence type="ECO:0000259" key="1">
    <source>
        <dbReference type="Pfam" id="PF00583"/>
    </source>
</evidence>
<keyword evidence="3" id="KW-1185">Reference proteome</keyword>
<reference evidence="2 3" key="1">
    <citation type="submission" date="2019-07" db="EMBL/GenBank/DDBJ databases">
        <title>Full genome sequence of Devosia sp. Gsoil 520.</title>
        <authorList>
            <person name="Im W.-T."/>
        </authorList>
    </citation>
    <scope>NUCLEOTIDE SEQUENCE [LARGE SCALE GENOMIC DNA]</scope>
    <source>
        <strain evidence="2 3">Gsoil 520</strain>
    </source>
</reference>
<name>A0A5B8LS82_9HYPH</name>
<dbReference type="OrthoDB" id="342444at2"/>
<evidence type="ECO:0000313" key="3">
    <source>
        <dbReference type="Proteomes" id="UP000315364"/>
    </source>
</evidence>
<dbReference type="KEGG" id="dea:FPZ08_09940"/>
<dbReference type="InterPro" id="IPR016181">
    <property type="entry name" value="Acyl_CoA_acyltransferase"/>
</dbReference>
<protein>
    <submittedName>
        <fullName evidence="2">GNAT family N-acetyltransferase</fullName>
    </submittedName>
</protein>
<feature type="domain" description="N-acetyltransferase" evidence="1">
    <location>
        <begin position="27"/>
        <end position="150"/>
    </location>
</feature>
<dbReference type="Proteomes" id="UP000315364">
    <property type="component" value="Chromosome"/>
</dbReference>
<dbReference type="Pfam" id="PF00583">
    <property type="entry name" value="Acetyltransf_1"/>
    <property type="match status" value="1"/>
</dbReference>
<dbReference type="InterPro" id="IPR000182">
    <property type="entry name" value="GNAT_dom"/>
</dbReference>
<organism evidence="2 3">
    <name type="scientific">Devosia ginsengisoli</name>
    <dbReference type="NCBI Taxonomy" id="400770"/>
    <lineage>
        <taxon>Bacteria</taxon>
        <taxon>Pseudomonadati</taxon>
        <taxon>Pseudomonadota</taxon>
        <taxon>Alphaproteobacteria</taxon>
        <taxon>Hyphomicrobiales</taxon>
        <taxon>Devosiaceae</taxon>
        <taxon>Devosia</taxon>
    </lineage>
</organism>
<gene>
    <name evidence="2" type="ORF">FPZ08_09940</name>
</gene>
<proteinExistence type="predicted"/>
<dbReference type="GO" id="GO:0016747">
    <property type="term" value="F:acyltransferase activity, transferring groups other than amino-acyl groups"/>
    <property type="evidence" value="ECO:0007669"/>
    <property type="project" value="InterPro"/>
</dbReference>
<dbReference type="SUPFAM" id="SSF55729">
    <property type="entry name" value="Acyl-CoA N-acyltransferases (Nat)"/>
    <property type="match status" value="1"/>
</dbReference>
<sequence>MAVALFSAADRPELIAAAEAMGGEIWPDWLDTAALRAYWPSLYEGALAAHQTIAIDEASGEVVGLANSVPFPRGDSLPHTGWDWVLEQGVLAARSRAPVNALSALSVAIRPEQRGTGLAQRLLEAMKPPARAAGLTTMVAPVRPTLKAAYPLQDFATYCAWRRADGTPFDPWLRTHEAMGATVIGPAMASQTITGTLEQWQRWTGMRFPASGRYAIPGALAPLDIDLAADSGVCLEPNLWMEHPL</sequence>
<dbReference type="EMBL" id="CP042304">
    <property type="protein sequence ID" value="QDZ11043.1"/>
    <property type="molecule type" value="Genomic_DNA"/>
</dbReference>
<dbReference type="AlphaFoldDB" id="A0A5B8LS82"/>
<dbReference type="RefSeq" id="WP_146289852.1">
    <property type="nucleotide sequence ID" value="NZ_CP042304.1"/>
</dbReference>
<dbReference type="Gene3D" id="3.40.630.30">
    <property type="match status" value="1"/>
</dbReference>
<keyword evidence="2" id="KW-0808">Transferase</keyword>
<evidence type="ECO:0000313" key="2">
    <source>
        <dbReference type="EMBL" id="QDZ11043.1"/>
    </source>
</evidence>